<feature type="domain" description="Thoeris protein ThsB TIR-like" evidence="1">
    <location>
        <begin position="42"/>
        <end position="139"/>
    </location>
</feature>
<sequence>MSAYGLKTHNAIRELAQITRNYENVAEGMRHSALLPPRHKVFVSYHAVDAVEVLDFIAANTEVFIPRAIGMEEDGSDIIDSTNVPYIRQTIKEKFLRDSTVTLLAIGECTWARKFVDWEIYTSLRSNPNGLLAVQLPSVAGTRPKLPPRLSLNLRKNDNLSYANYYVPPSSQSILRTWIQTAFEGRTQRRDLIDLGGDLRERNSPCEQSLV</sequence>
<dbReference type="Pfam" id="PF08937">
    <property type="entry name" value="ThsB_TIR"/>
    <property type="match status" value="1"/>
</dbReference>
<dbReference type="EMBL" id="JBHMAS010000071">
    <property type="protein sequence ID" value="MFB9783525.1"/>
    <property type="molecule type" value="Genomic_DNA"/>
</dbReference>
<keyword evidence="3" id="KW-1185">Reference proteome</keyword>
<gene>
    <name evidence="2" type="ORF">ACFFQ6_27870</name>
</gene>
<dbReference type="InterPro" id="IPR015032">
    <property type="entry name" value="ThsB__TIR-like_domain"/>
</dbReference>
<comment type="caution">
    <text evidence="2">The sequence shown here is derived from an EMBL/GenBank/DDBJ whole genome shotgun (WGS) entry which is preliminary data.</text>
</comment>
<dbReference type="Proteomes" id="UP001589587">
    <property type="component" value="Unassembled WGS sequence"/>
</dbReference>
<reference evidence="2 3" key="1">
    <citation type="submission" date="2024-09" db="EMBL/GenBank/DDBJ databases">
        <authorList>
            <person name="Sun Q."/>
            <person name="Mori K."/>
        </authorList>
    </citation>
    <scope>NUCLEOTIDE SEQUENCE [LARGE SCALE GENOMIC DNA]</scope>
    <source>
        <strain evidence="2 3">JCM 11411</strain>
    </source>
</reference>
<name>A0ABV5XM19_9NOCA</name>
<evidence type="ECO:0000313" key="3">
    <source>
        <dbReference type="Proteomes" id="UP001589587"/>
    </source>
</evidence>
<dbReference type="RefSeq" id="WP_054781614.1">
    <property type="nucleotide sequence ID" value="NZ_JBHMAS010000071.1"/>
</dbReference>
<protein>
    <submittedName>
        <fullName evidence="2">TIR domain-containing protein</fullName>
    </submittedName>
</protein>
<proteinExistence type="predicted"/>
<accession>A0ABV5XM19</accession>
<organism evidence="2 3">
    <name type="scientific">Rhodococcus baikonurensis</name>
    <dbReference type="NCBI Taxonomy" id="172041"/>
    <lineage>
        <taxon>Bacteria</taxon>
        <taxon>Bacillati</taxon>
        <taxon>Actinomycetota</taxon>
        <taxon>Actinomycetes</taxon>
        <taxon>Mycobacteriales</taxon>
        <taxon>Nocardiaceae</taxon>
        <taxon>Rhodococcus</taxon>
        <taxon>Rhodococcus erythropolis group</taxon>
    </lineage>
</organism>
<evidence type="ECO:0000259" key="1">
    <source>
        <dbReference type="Pfam" id="PF08937"/>
    </source>
</evidence>
<evidence type="ECO:0000313" key="2">
    <source>
        <dbReference type="EMBL" id="MFB9783525.1"/>
    </source>
</evidence>